<gene>
    <name evidence="1" type="ORF">GCM10009117_20650</name>
</gene>
<dbReference type="EMBL" id="BAAAFG010000015">
    <property type="protein sequence ID" value="GAA0872918.1"/>
    <property type="molecule type" value="Genomic_DNA"/>
</dbReference>
<dbReference type="RefSeq" id="WP_343767117.1">
    <property type="nucleotide sequence ID" value="NZ_BAAAFG010000015.1"/>
</dbReference>
<accession>A0ABN1MI80</accession>
<comment type="caution">
    <text evidence="1">The sequence shown here is derived from an EMBL/GenBank/DDBJ whole genome shotgun (WGS) entry which is preliminary data.</text>
</comment>
<dbReference type="Proteomes" id="UP001500507">
    <property type="component" value="Unassembled WGS sequence"/>
</dbReference>
<evidence type="ECO:0008006" key="3">
    <source>
        <dbReference type="Google" id="ProtNLM"/>
    </source>
</evidence>
<reference evidence="1 2" key="1">
    <citation type="journal article" date="2019" name="Int. J. Syst. Evol. Microbiol.">
        <title>The Global Catalogue of Microorganisms (GCM) 10K type strain sequencing project: providing services to taxonomists for standard genome sequencing and annotation.</title>
        <authorList>
            <consortium name="The Broad Institute Genomics Platform"/>
            <consortium name="The Broad Institute Genome Sequencing Center for Infectious Disease"/>
            <person name="Wu L."/>
            <person name="Ma J."/>
        </authorList>
    </citation>
    <scope>NUCLEOTIDE SEQUENCE [LARGE SCALE GENOMIC DNA]</scope>
    <source>
        <strain evidence="1 2">JCM 16082</strain>
    </source>
</reference>
<evidence type="ECO:0000313" key="2">
    <source>
        <dbReference type="Proteomes" id="UP001500507"/>
    </source>
</evidence>
<sequence length="305" mass="35381">MRIVKISIIFLSICVFNRVYGQFSHGELGRFEYNIVPNLGESQLERYHIAINFGKKIKKSLLLMGLDYSYYDIIYNEANVPFKTDPFEQFHIFSTSFTYLRTLSNGWALNLTFAPTLSSNLESKLTKEDIIYNSFLGITKRWHKNLKKSRLLIGLAYGTRFGEPQFFPLINFTKTVNDRIKYYLGIPITGIDYSISQKNKISLKAQPLGFYVNNSEELTVFKQGNFENSKLRLNMINFSVEYNHKFSPMIETISSLGYTMVNTFDVLNTENNIIHDYDPNGSFQFSMGLKINLNKQLNENKKVNK</sequence>
<organism evidence="1 2">
    <name type="scientific">Gangjinia marincola</name>
    <dbReference type="NCBI Taxonomy" id="578463"/>
    <lineage>
        <taxon>Bacteria</taxon>
        <taxon>Pseudomonadati</taxon>
        <taxon>Bacteroidota</taxon>
        <taxon>Flavobacteriia</taxon>
        <taxon>Flavobacteriales</taxon>
        <taxon>Flavobacteriaceae</taxon>
        <taxon>Gangjinia</taxon>
    </lineage>
</organism>
<protein>
    <recommendedName>
        <fullName evidence="3">Outer membrane protein beta-barrel domain-containing protein</fullName>
    </recommendedName>
</protein>
<evidence type="ECO:0000313" key="1">
    <source>
        <dbReference type="EMBL" id="GAA0872918.1"/>
    </source>
</evidence>
<name>A0ABN1MI80_9FLAO</name>
<keyword evidence="2" id="KW-1185">Reference proteome</keyword>
<proteinExistence type="predicted"/>